<proteinExistence type="predicted"/>
<evidence type="ECO:0000256" key="1">
    <source>
        <dbReference type="SAM" id="Phobius"/>
    </source>
</evidence>
<dbReference type="Gramene" id="mRNA:HanXRQr2_Chr11g0506581">
    <property type="protein sequence ID" value="CDS:HanXRQr2_Chr11g0506581.1"/>
    <property type="gene ID" value="HanXRQr2_Chr11g0506581"/>
</dbReference>
<gene>
    <name evidence="2" type="ORF">HanXRQr2_Chr11g0506581</name>
</gene>
<accession>A0A9K3N1R5</accession>
<dbReference type="Proteomes" id="UP000215914">
    <property type="component" value="Unassembled WGS sequence"/>
</dbReference>
<evidence type="ECO:0000313" key="2">
    <source>
        <dbReference type="EMBL" id="KAF5783323.1"/>
    </source>
</evidence>
<keyword evidence="1" id="KW-1133">Transmembrane helix</keyword>
<reference evidence="2" key="2">
    <citation type="submission" date="2020-06" db="EMBL/GenBank/DDBJ databases">
        <title>Helianthus annuus Genome sequencing and assembly Release 2.</title>
        <authorList>
            <person name="Gouzy J."/>
            <person name="Langlade N."/>
            <person name="Munos S."/>
        </authorList>
    </citation>
    <scope>NUCLEOTIDE SEQUENCE</scope>
    <source>
        <tissue evidence="2">Leaves</tissue>
    </source>
</reference>
<dbReference type="EMBL" id="MNCJ02000326">
    <property type="protein sequence ID" value="KAF5783323.1"/>
    <property type="molecule type" value="Genomic_DNA"/>
</dbReference>
<keyword evidence="1" id="KW-0812">Transmembrane</keyword>
<protein>
    <submittedName>
        <fullName evidence="2">Uncharacterized protein</fullName>
    </submittedName>
</protein>
<evidence type="ECO:0000313" key="3">
    <source>
        <dbReference type="Proteomes" id="UP000215914"/>
    </source>
</evidence>
<comment type="caution">
    <text evidence="2">The sequence shown here is derived from an EMBL/GenBank/DDBJ whole genome shotgun (WGS) entry which is preliminary data.</text>
</comment>
<keyword evidence="3" id="KW-1185">Reference proteome</keyword>
<feature type="transmembrane region" description="Helical" evidence="1">
    <location>
        <begin position="61"/>
        <end position="77"/>
    </location>
</feature>
<dbReference type="AlphaFoldDB" id="A0A9K3N1R5"/>
<sequence length="79" mass="9150">MKGRRLGFHQRINDPGFYLLYQLNPGMFSFCSVRFDLCFYSNFASIMCIEFASLLLGFRNILGVFVSGFASFIIIFLRN</sequence>
<organism evidence="2 3">
    <name type="scientific">Helianthus annuus</name>
    <name type="common">Common sunflower</name>
    <dbReference type="NCBI Taxonomy" id="4232"/>
    <lineage>
        <taxon>Eukaryota</taxon>
        <taxon>Viridiplantae</taxon>
        <taxon>Streptophyta</taxon>
        <taxon>Embryophyta</taxon>
        <taxon>Tracheophyta</taxon>
        <taxon>Spermatophyta</taxon>
        <taxon>Magnoliopsida</taxon>
        <taxon>eudicotyledons</taxon>
        <taxon>Gunneridae</taxon>
        <taxon>Pentapetalae</taxon>
        <taxon>asterids</taxon>
        <taxon>campanulids</taxon>
        <taxon>Asterales</taxon>
        <taxon>Asteraceae</taxon>
        <taxon>Asteroideae</taxon>
        <taxon>Heliantheae alliance</taxon>
        <taxon>Heliantheae</taxon>
        <taxon>Helianthus</taxon>
    </lineage>
</organism>
<reference evidence="2" key="1">
    <citation type="journal article" date="2017" name="Nature">
        <title>The sunflower genome provides insights into oil metabolism, flowering and Asterid evolution.</title>
        <authorList>
            <person name="Badouin H."/>
            <person name="Gouzy J."/>
            <person name="Grassa C.J."/>
            <person name="Murat F."/>
            <person name="Staton S.E."/>
            <person name="Cottret L."/>
            <person name="Lelandais-Briere C."/>
            <person name="Owens G.L."/>
            <person name="Carrere S."/>
            <person name="Mayjonade B."/>
            <person name="Legrand L."/>
            <person name="Gill N."/>
            <person name="Kane N.C."/>
            <person name="Bowers J.E."/>
            <person name="Hubner S."/>
            <person name="Bellec A."/>
            <person name="Berard A."/>
            <person name="Berges H."/>
            <person name="Blanchet N."/>
            <person name="Boniface M.C."/>
            <person name="Brunel D."/>
            <person name="Catrice O."/>
            <person name="Chaidir N."/>
            <person name="Claudel C."/>
            <person name="Donnadieu C."/>
            <person name="Faraut T."/>
            <person name="Fievet G."/>
            <person name="Helmstetter N."/>
            <person name="King M."/>
            <person name="Knapp S.J."/>
            <person name="Lai Z."/>
            <person name="Le Paslier M.C."/>
            <person name="Lippi Y."/>
            <person name="Lorenzon L."/>
            <person name="Mandel J.R."/>
            <person name="Marage G."/>
            <person name="Marchand G."/>
            <person name="Marquand E."/>
            <person name="Bret-Mestries E."/>
            <person name="Morien E."/>
            <person name="Nambeesan S."/>
            <person name="Nguyen T."/>
            <person name="Pegot-Espagnet P."/>
            <person name="Pouilly N."/>
            <person name="Raftis F."/>
            <person name="Sallet E."/>
            <person name="Schiex T."/>
            <person name="Thomas J."/>
            <person name="Vandecasteele C."/>
            <person name="Vares D."/>
            <person name="Vear F."/>
            <person name="Vautrin S."/>
            <person name="Crespi M."/>
            <person name="Mangin B."/>
            <person name="Burke J.M."/>
            <person name="Salse J."/>
            <person name="Munos S."/>
            <person name="Vincourt P."/>
            <person name="Rieseberg L.H."/>
            <person name="Langlade N.B."/>
        </authorList>
    </citation>
    <scope>NUCLEOTIDE SEQUENCE</scope>
    <source>
        <tissue evidence="2">Leaves</tissue>
    </source>
</reference>
<keyword evidence="1" id="KW-0472">Membrane</keyword>
<name>A0A9K3N1R5_HELAN</name>